<dbReference type="AlphaFoldDB" id="A0A7X0MUY3"/>
<accession>A0A7X0MUY3</accession>
<comment type="caution">
    <text evidence="1">The sequence shown here is derived from an EMBL/GenBank/DDBJ whole genome shotgun (WGS) entry which is preliminary data.</text>
</comment>
<organism evidence="1 2">
    <name type="scientific">Pseudoteredinibacter isoporae</name>
    <dbReference type="NCBI Taxonomy" id="570281"/>
    <lineage>
        <taxon>Bacteria</taxon>
        <taxon>Pseudomonadati</taxon>
        <taxon>Pseudomonadota</taxon>
        <taxon>Gammaproteobacteria</taxon>
        <taxon>Cellvibrionales</taxon>
        <taxon>Cellvibrionaceae</taxon>
        <taxon>Pseudoteredinibacter</taxon>
    </lineage>
</organism>
<keyword evidence="2" id="KW-1185">Reference proteome</keyword>
<sequence length="88" mass="10210">MLSPSRFSNLRFSLLNTTSLVIEFLLKNNRATISEVLDYLLIFHSSYTRDDVTKCVTLLFALGKVNYSEKTDKVWLIKYKTNKDEKVA</sequence>
<protein>
    <submittedName>
        <fullName evidence="1">Uncharacterized protein</fullName>
    </submittedName>
</protein>
<dbReference type="InParanoid" id="A0A7X0MUY3"/>
<name>A0A7X0MUY3_9GAMM</name>
<dbReference type="Proteomes" id="UP000528457">
    <property type="component" value="Unassembled WGS sequence"/>
</dbReference>
<evidence type="ECO:0000313" key="2">
    <source>
        <dbReference type="Proteomes" id="UP000528457"/>
    </source>
</evidence>
<evidence type="ECO:0000313" key="1">
    <source>
        <dbReference type="EMBL" id="MBB6521146.1"/>
    </source>
</evidence>
<dbReference type="EMBL" id="JACHHT010000001">
    <property type="protein sequence ID" value="MBB6521146.1"/>
    <property type="molecule type" value="Genomic_DNA"/>
</dbReference>
<reference evidence="1 2" key="1">
    <citation type="submission" date="2020-08" db="EMBL/GenBank/DDBJ databases">
        <title>Genomic Encyclopedia of Type Strains, Phase IV (KMG-IV): sequencing the most valuable type-strain genomes for metagenomic binning, comparative biology and taxonomic classification.</title>
        <authorList>
            <person name="Goeker M."/>
        </authorList>
    </citation>
    <scope>NUCLEOTIDE SEQUENCE [LARGE SCALE GENOMIC DNA]</scope>
    <source>
        <strain evidence="1 2">DSM 22368</strain>
    </source>
</reference>
<proteinExistence type="predicted"/>
<gene>
    <name evidence="1" type="ORF">HNR48_001424</name>
</gene>